<dbReference type="AlphaFoldDB" id="N1QXN4"/>
<feature type="compositionally biased region" description="Basic and acidic residues" evidence="1">
    <location>
        <begin position="51"/>
        <end position="64"/>
    </location>
</feature>
<accession>N1QXN4</accession>
<organism evidence="2">
    <name type="scientific">Aegilops tauschii</name>
    <name type="common">Tausch's goatgrass</name>
    <name type="synonym">Aegilops squarrosa</name>
    <dbReference type="NCBI Taxonomy" id="37682"/>
    <lineage>
        <taxon>Eukaryota</taxon>
        <taxon>Viridiplantae</taxon>
        <taxon>Streptophyta</taxon>
        <taxon>Embryophyta</taxon>
        <taxon>Tracheophyta</taxon>
        <taxon>Spermatophyta</taxon>
        <taxon>Magnoliopsida</taxon>
        <taxon>Liliopsida</taxon>
        <taxon>Poales</taxon>
        <taxon>Poaceae</taxon>
        <taxon>BOP clade</taxon>
        <taxon>Pooideae</taxon>
        <taxon>Triticodae</taxon>
        <taxon>Triticeae</taxon>
        <taxon>Triticinae</taxon>
        <taxon>Aegilops</taxon>
    </lineage>
</organism>
<feature type="region of interest" description="Disordered" evidence="1">
    <location>
        <begin position="44"/>
        <end position="64"/>
    </location>
</feature>
<feature type="region of interest" description="Disordered" evidence="1">
    <location>
        <begin position="1"/>
        <end position="23"/>
    </location>
</feature>
<evidence type="ECO:0000313" key="2">
    <source>
        <dbReference type="EnsemblPlants" id="EMT15511"/>
    </source>
</evidence>
<evidence type="ECO:0000256" key="1">
    <source>
        <dbReference type="SAM" id="MobiDB-lite"/>
    </source>
</evidence>
<name>N1QXN4_AEGTA</name>
<reference evidence="2" key="1">
    <citation type="submission" date="2015-06" db="UniProtKB">
        <authorList>
            <consortium name="EnsemblPlants"/>
        </authorList>
    </citation>
    <scope>IDENTIFICATION</scope>
</reference>
<proteinExistence type="predicted"/>
<dbReference type="EnsemblPlants" id="EMT15511">
    <property type="protein sequence ID" value="EMT15511"/>
    <property type="gene ID" value="F775_23988"/>
</dbReference>
<protein>
    <submittedName>
        <fullName evidence="2">Uncharacterized protein</fullName>
    </submittedName>
</protein>
<sequence length="198" mass="21640">MVTTRRCRVASPKEGGAGNHPLAKDRVGWHFPAMPSFPDFAVATAPSPPVEAERAQHGRADRDETRPLEAGVVDCRNCGDPHSVSSHSLSSLVELLYLHMGSRAALNLLTSSPCSSWQRVRMVSQPTTPQDSTNGSQRFDGDDMILSDSYLELLLQLFLGCSSMLGGSPSRVEMDHALVTSSPISMFFLIFFCNESWI</sequence>